<keyword evidence="2" id="KW-0472">Membrane</keyword>
<evidence type="ECO:0000256" key="1">
    <source>
        <dbReference type="ARBA" id="ARBA00004370"/>
    </source>
</evidence>
<reference evidence="5 6" key="1">
    <citation type="journal article" date="2023" name="Int. J. Syst. Evol. Microbiol.">
        <title>Lactiplantibacillus brownii sp. nov., a novel psychrotolerant species isolated from sauerkraut.</title>
        <authorList>
            <person name="Heng Y.C."/>
            <person name="Silvaraju S."/>
            <person name="Lee J.K.Y."/>
            <person name="Kittelmann S."/>
        </authorList>
    </citation>
    <scope>NUCLEOTIDE SEQUENCE [LARGE SCALE GENOMIC DNA]</scope>
    <source>
        <strain evidence="5 6">WILCCON 0030</strain>
    </source>
</reference>
<dbReference type="InterPro" id="IPR001466">
    <property type="entry name" value="Beta-lactam-related"/>
</dbReference>
<dbReference type="RefSeq" id="WP_308703242.1">
    <property type="nucleotide sequence ID" value="NZ_AP027463.1"/>
</dbReference>
<dbReference type="EC" id="3.1.1.103" evidence="5"/>
<dbReference type="PANTHER" id="PTHR46825:SF11">
    <property type="entry name" value="PENICILLIN-BINDING PROTEIN 4"/>
    <property type="match status" value="1"/>
</dbReference>
<evidence type="ECO:0000313" key="5">
    <source>
        <dbReference type="EMBL" id="MDQ7937500.1"/>
    </source>
</evidence>
<dbReference type="EMBL" id="JAVCWF010000001">
    <property type="protein sequence ID" value="MDQ7937500.1"/>
    <property type="molecule type" value="Genomic_DNA"/>
</dbReference>
<feature type="coiled-coil region" evidence="3">
    <location>
        <begin position="32"/>
        <end position="62"/>
    </location>
</feature>
<comment type="caution">
    <text evidence="5">The sequence shown here is derived from an EMBL/GenBank/DDBJ whole genome shotgun (WGS) entry which is preliminary data.</text>
</comment>
<proteinExistence type="predicted"/>
<evidence type="ECO:0000256" key="2">
    <source>
        <dbReference type="ARBA" id="ARBA00023136"/>
    </source>
</evidence>
<keyword evidence="6" id="KW-1185">Reference proteome</keyword>
<dbReference type="GO" id="GO:0016787">
    <property type="term" value="F:hydrolase activity"/>
    <property type="evidence" value="ECO:0007669"/>
    <property type="project" value="UniProtKB-KW"/>
</dbReference>
<protein>
    <submittedName>
        <fullName evidence="5">Serine hydrolase domain-containing protein</fullName>
        <ecNumber evidence="5">3.1.1.103</ecNumber>
    </submittedName>
</protein>
<sequence length="391" mass="42870">MKRLELGLVLMFGLILIGGGVGYRWHQHNQVVAAEQKKQAVAKQAKRKAEQQRKIAEKINADPFNKTRSTNQQITHILKLSHFVGTALVVKNNHVVYQKGFGYSDAATKVKNGPQSKYQILSIQKSLTAAAIMQLVQAKKIKLSDKLSKYYPSISHGHEITLRMMLDMASGLRQTGSSKDELPEDEVVNEAVTHIGFTPAKYNVFHYSSVNFLLLAGIIRQQTGQSYQSYFEKHFIKKLGLNGSGFVTDGLGKHATLGYSASETQILPDYTKPVDETKAQMANELGTGQVYMTAGDLFKVESGILKGKLMTKANVAILHTPSATGTYGGGVYNEQPAVIRSHGVGYGYESALKLSTDGKNGVVLLSNCNRQAVTIQTATAKIFEELMLQTN</sequence>
<organism evidence="5 6">
    <name type="scientific">Lactiplantibacillus brownii</name>
    <dbReference type="NCBI Taxonomy" id="3069269"/>
    <lineage>
        <taxon>Bacteria</taxon>
        <taxon>Bacillati</taxon>
        <taxon>Bacillota</taxon>
        <taxon>Bacilli</taxon>
        <taxon>Lactobacillales</taxon>
        <taxon>Lactobacillaceae</taxon>
        <taxon>Lactiplantibacillus</taxon>
    </lineage>
</organism>
<gene>
    <name evidence="5" type="ORF">RA086_07640</name>
</gene>
<evidence type="ECO:0000313" key="6">
    <source>
        <dbReference type="Proteomes" id="UP001227831"/>
    </source>
</evidence>
<evidence type="ECO:0000256" key="3">
    <source>
        <dbReference type="SAM" id="Coils"/>
    </source>
</evidence>
<dbReference type="InterPro" id="IPR012338">
    <property type="entry name" value="Beta-lactam/transpept-like"/>
</dbReference>
<dbReference type="Proteomes" id="UP001227831">
    <property type="component" value="Unassembled WGS sequence"/>
</dbReference>
<comment type="subcellular location">
    <subcellularLocation>
        <location evidence="1">Membrane</location>
    </subcellularLocation>
</comment>
<dbReference type="Gene3D" id="3.40.710.10">
    <property type="entry name" value="DD-peptidase/beta-lactamase superfamily"/>
    <property type="match status" value="1"/>
</dbReference>
<dbReference type="Pfam" id="PF00144">
    <property type="entry name" value="Beta-lactamase"/>
    <property type="match status" value="1"/>
</dbReference>
<feature type="domain" description="Beta-lactamase-related" evidence="4">
    <location>
        <begin position="84"/>
        <end position="370"/>
    </location>
</feature>
<dbReference type="PANTHER" id="PTHR46825">
    <property type="entry name" value="D-ALANYL-D-ALANINE-CARBOXYPEPTIDASE/ENDOPEPTIDASE AMPH"/>
    <property type="match status" value="1"/>
</dbReference>
<dbReference type="SUPFAM" id="SSF56601">
    <property type="entry name" value="beta-lactamase/transpeptidase-like"/>
    <property type="match status" value="1"/>
</dbReference>
<evidence type="ECO:0000259" key="4">
    <source>
        <dbReference type="Pfam" id="PF00144"/>
    </source>
</evidence>
<keyword evidence="3" id="KW-0175">Coiled coil</keyword>
<accession>A0ABU1AA49</accession>
<keyword evidence="5" id="KW-0378">Hydrolase</keyword>
<dbReference type="InterPro" id="IPR050491">
    <property type="entry name" value="AmpC-like"/>
</dbReference>
<name>A0ABU1AA49_9LACO</name>